<feature type="compositionally biased region" description="Basic and acidic residues" evidence="2">
    <location>
        <begin position="1225"/>
        <end position="1234"/>
    </location>
</feature>
<keyword evidence="1" id="KW-0175">Coiled coil</keyword>
<feature type="region of interest" description="Disordered" evidence="2">
    <location>
        <begin position="1129"/>
        <end position="1159"/>
    </location>
</feature>
<dbReference type="GeneID" id="92510319"/>
<name>A0A836GSM8_9TRYP</name>
<feature type="region of interest" description="Disordered" evidence="2">
    <location>
        <begin position="202"/>
        <end position="238"/>
    </location>
</feature>
<evidence type="ECO:0000313" key="3">
    <source>
        <dbReference type="EMBL" id="KAG5463975.1"/>
    </source>
</evidence>
<feature type="region of interest" description="Disordered" evidence="2">
    <location>
        <begin position="123"/>
        <end position="173"/>
    </location>
</feature>
<feature type="compositionally biased region" description="Polar residues" evidence="2">
    <location>
        <begin position="284"/>
        <end position="301"/>
    </location>
</feature>
<organism evidence="3 4">
    <name type="scientific">Leishmania martiniquensis</name>
    <dbReference type="NCBI Taxonomy" id="1580590"/>
    <lineage>
        <taxon>Eukaryota</taxon>
        <taxon>Discoba</taxon>
        <taxon>Euglenozoa</taxon>
        <taxon>Kinetoplastea</taxon>
        <taxon>Metakinetoplastina</taxon>
        <taxon>Trypanosomatida</taxon>
        <taxon>Trypanosomatidae</taxon>
        <taxon>Leishmaniinae</taxon>
        <taxon>Leishmania</taxon>
    </lineage>
</organism>
<feature type="compositionally biased region" description="Low complexity" evidence="2">
    <location>
        <begin position="75"/>
        <end position="86"/>
    </location>
</feature>
<keyword evidence="4" id="KW-1185">Reference proteome</keyword>
<dbReference type="OrthoDB" id="245575at2759"/>
<feature type="region of interest" description="Disordered" evidence="2">
    <location>
        <begin position="1"/>
        <end position="101"/>
    </location>
</feature>
<feature type="compositionally biased region" description="Basic and acidic residues" evidence="2">
    <location>
        <begin position="9"/>
        <end position="24"/>
    </location>
</feature>
<feature type="compositionally biased region" description="Low complexity" evidence="2">
    <location>
        <begin position="339"/>
        <end position="350"/>
    </location>
</feature>
<evidence type="ECO:0000256" key="1">
    <source>
        <dbReference type="SAM" id="Coils"/>
    </source>
</evidence>
<feature type="region of interest" description="Disordered" evidence="2">
    <location>
        <begin position="1037"/>
        <end position="1076"/>
    </location>
</feature>
<feature type="compositionally biased region" description="Basic residues" evidence="2">
    <location>
        <begin position="559"/>
        <end position="569"/>
    </location>
</feature>
<feature type="compositionally biased region" description="Polar residues" evidence="2">
    <location>
        <begin position="712"/>
        <end position="724"/>
    </location>
</feature>
<dbReference type="RefSeq" id="XP_067173912.1">
    <property type="nucleotide sequence ID" value="XM_067317807.1"/>
</dbReference>
<dbReference type="Proteomes" id="UP000673552">
    <property type="component" value="Chromosome 36"/>
</dbReference>
<feature type="compositionally biased region" description="Basic residues" evidence="2">
    <location>
        <begin position="428"/>
        <end position="438"/>
    </location>
</feature>
<feature type="region of interest" description="Disordered" evidence="2">
    <location>
        <begin position="1223"/>
        <end position="1258"/>
    </location>
</feature>
<feature type="region of interest" description="Disordered" evidence="2">
    <location>
        <begin position="263"/>
        <end position="501"/>
    </location>
</feature>
<feature type="compositionally biased region" description="Low complexity" evidence="2">
    <location>
        <begin position="394"/>
        <end position="405"/>
    </location>
</feature>
<feature type="compositionally biased region" description="Basic residues" evidence="2">
    <location>
        <begin position="480"/>
        <end position="491"/>
    </location>
</feature>
<sequence length="1326" mass="145760">MFFRRHKSAKESGKALGKATEKASHSVKKGLSEASVKIESHPESASLHKTAASSPRTADFEKPMGKLTGAAPAPTSAAECSHAASAHSEHADASTAHAVPTASASRPRAVICDSAAHAVFSARTNSEGHRATIPVSPLPTARQSGSPAPETSRRAAEGAAHSRVASGQSGTPGESIVFSLSDSIAGTSIQFATDSAAPEHVLSGEASVSSRASGGVKKSRSPNMGAQRSPAEHNNAGHHAAALSAFTSPASLDIRIEDGEQLQESATKVAAAAVEGEGRHPKHQSSQSHKMQTSGTSTRVPSSRKREVRGKLAEAAGGSTRHATYPALPVDLPLKGSRTPTAPKTAAPATVRPSGVSRDDRRALNASRQKTKTLRAEQQYPSSSSRGRGFLDPSLSSSRSWSGGSADHREPRDTLNSGGEESAEHLPRRVPHQGRRLRLIPGENGAEGWSVSSAEGVSERELFRHHRDATADAGESGRSSRARSGKASRQQRHTDPGLLPAGCYRSGELAWVEHRRSSSRRPMRYPFSQHVSLENLDGGALVHECLMEVMKDGGEGARTPHHSRQRRRSGNAIHQRSLTKHINHSEGERYYPLRGSISAASSVSPVERHRKGSDDGNAPGGENRARRHRYRSNGSPLHPRWHFSVEREARATSPLYADPGSSHRISFYDDDTNSDLYSASAVPRREELRALPDRPRSRRSRGRQGDWYGSAVGQSARSAITSVSGEGDSEYDDELRSSLVAHGRGQHSLRQEDADVSPWSKEHRAGSRPRQAVGEEYLRRHYEGEGTSELQGSQVRAHRRQGSQFDDSYHCSGVPRRLDPLYRDGHSRLEHSRSYLAPYATALPACDSPRRHRRGTCRQDLNAGAQPSKAWCPSLASPASSPVRGRRTRRAASINVRTPLRRGSRNRTSSAGSAPFSEKELLEEVEWKLDVLEQQIADEDAELERAMMRSPFERLYHLNNRRDRDERRKKVFHLNRLERIRDQIISGSLEEALARKEERLRKQQEMLTSPNGVFMRLYHCSSARRSSADVACAVEESGDKSARGGNGGSHASGSATADTTAASGKPTSTGRSRMSEAEFEALGKRLYECAAITKRKKEEMAKHSLEERQRRQAEELLIARLAWQIQLERARSRGSASRRPQTPAQLEEEARAELKKLREEDPEGYEKKVLRGRVLSEAERDMNAARLSRQGYISKGKLEAQKKVLELKNCTFHPVINAFPGSVEESVHDRSHSKADHRHSSGGTDGDEHLASGAYRARPHAEERRCALLYRKAMQAKERGEALRDQRDRETRLRILRSRMASDHHFRRRVELDPSLAERFMKSLVV</sequence>
<evidence type="ECO:0000256" key="2">
    <source>
        <dbReference type="SAM" id="MobiDB-lite"/>
    </source>
</evidence>
<accession>A0A836GSM8</accession>
<feature type="coiled-coil region" evidence="1">
    <location>
        <begin position="922"/>
        <end position="949"/>
    </location>
</feature>
<feature type="region of interest" description="Disordered" evidence="2">
    <location>
        <begin position="861"/>
        <end position="917"/>
    </location>
</feature>
<evidence type="ECO:0000313" key="4">
    <source>
        <dbReference type="Proteomes" id="UP000673552"/>
    </source>
</evidence>
<reference evidence="3 4" key="1">
    <citation type="submission" date="2021-03" db="EMBL/GenBank/DDBJ databases">
        <title>Leishmania (Mundinia) martiniquensis Genome sequencing and assembly.</title>
        <authorList>
            <person name="Almutairi H."/>
            <person name="Gatherer D."/>
        </authorList>
    </citation>
    <scope>NUCLEOTIDE SEQUENCE [LARGE SCALE GENOMIC DNA]</scope>
    <source>
        <strain evidence="3">LSCM1</strain>
    </source>
</reference>
<dbReference type="EMBL" id="JAFEUZ010000036">
    <property type="protein sequence ID" value="KAG5463975.1"/>
    <property type="molecule type" value="Genomic_DNA"/>
</dbReference>
<feature type="compositionally biased region" description="Low complexity" evidence="2">
    <location>
        <begin position="1051"/>
        <end position="1064"/>
    </location>
</feature>
<proteinExistence type="predicted"/>
<feature type="compositionally biased region" description="Basic and acidic residues" evidence="2">
    <location>
        <begin position="683"/>
        <end position="695"/>
    </location>
</feature>
<comment type="caution">
    <text evidence="3">The sequence shown here is derived from an EMBL/GenBank/DDBJ whole genome shotgun (WGS) entry which is preliminary data.</text>
</comment>
<dbReference type="KEGG" id="lmat:92510319"/>
<feature type="region of interest" description="Disordered" evidence="2">
    <location>
        <begin position="553"/>
        <end position="811"/>
    </location>
</feature>
<gene>
    <name evidence="3" type="ORF">LSCM1_00151</name>
</gene>
<protein>
    <submittedName>
        <fullName evidence="3">Uncharacterized protein</fullName>
    </submittedName>
</protein>
<feature type="compositionally biased region" description="Basic and acidic residues" evidence="2">
    <location>
        <begin position="1148"/>
        <end position="1159"/>
    </location>
</feature>